<evidence type="ECO:0000256" key="1">
    <source>
        <dbReference type="SAM" id="Phobius"/>
    </source>
</evidence>
<keyword evidence="1" id="KW-1133">Transmembrane helix</keyword>
<accession>X1K2E5</accession>
<dbReference type="AlphaFoldDB" id="X1K2E5"/>
<comment type="caution">
    <text evidence="2">The sequence shown here is derived from an EMBL/GenBank/DDBJ whole genome shotgun (WGS) entry which is preliminary data.</text>
</comment>
<dbReference type="EMBL" id="BARU01041398">
    <property type="protein sequence ID" value="GAH87845.1"/>
    <property type="molecule type" value="Genomic_DNA"/>
</dbReference>
<keyword evidence="1" id="KW-0812">Transmembrane</keyword>
<feature type="transmembrane region" description="Helical" evidence="1">
    <location>
        <begin position="97"/>
        <end position="114"/>
    </location>
</feature>
<feature type="transmembrane region" description="Helical" evidence="1">
    <location>
        <begin position="72"/>
        <end position="91"/>
    </location>
</feature>
<keyword evidence="1" id="KW-0472">Membrane</keyword>
<reference evidence="2" key="1">
    <citation type="journal article" date="2014" name="Front. Microbiol.">
        <title>High frequency of phylogenetically diverse reductive dehalogenase-homologous genes in deep subseafloor sedimentary metagenomes.</title>
        <authorList>
            <person name="Kawai M."/>
            <person name="Futagami T."/>
            <person name="Toyoda A."/>
            <person name="Takaki Y."/>
            <person name="Nishi S."/>
            <person name="Hori S."/>
            <person name="Arai W."/>
            <person name="Tsubouchi T."/>
            <person name="Morono Y."/>
            <person name="Uchiyama I."/>
            <person name="Ito T."/>
            <person name="Fujiyama A."/>
            <person name="Inagaki F."/>
            <person name="Takami H."/>
        </authorList>
    </citation>
    <scope>NUCLEOTIDE SEQUENCE</scope>
    <source>
        <strain evidence="2">Expedition CK06-06</strain>
    </source>
</reference>
<name>X1K2E5_9ZZZZ</name>
<evidence type="ECO:0000313" key="2">
    <source>
        <dbReference type="EMBL" id="GAH87845.1"/>
    </source>
</evidence>
<proteinExistence type="predicted"/>
<sequence>LPIKKEFRKILNKIQLGLNPEMLLANVITPSIDFNSYLKELLISNFTYNETLPENSLEIKFRQYLREIESKLSVFFFVGLFFPLGLCFLILFQKINFLVLIIALPLFFFSIKTLNKKFLRSDSFLLGLLNNYSKEEKAKFHEFISFLKGFTINLQKNSSPEIAFINSYSQIKNQTALINAPIEKDMLLIIILNRGNKPPIPPITIGSKNKKNNTLNLSPLII</sequence>
<gene>
    <name evidence="2" type="ORF">S03H2_63840</name>
</gene>
<protein>
    <submittedName>
        <fullName evidence="2">Uncharacterized protein</fullName>
    </submittedName>
</protein>
<feature type="non-terminal residue" evidence="2">
    <location>
        <position position="222"/>
    </location>
</feature>
<organism evidence="2">
    <name type="scientific">marine sediment metagenome</name>
    <dbReference type="NCBI Taxonomy" id="412755"/>
    <lineage>
        <taxon>unclassified sequences</taxon>
        <taxon>metagenomes</taxon>
        <taxon>ecological metagenomes</taxon>
    </lineage>
</organism>
<feature type="non-terminal residue" evidence="2">
    <location>
        <position position="1"/>
    </location>
</feature>